<dbReference type="PRINTS" id="PR00107">
    <property type="entry name" value="PHOSPHOCPHPR"/>
</dbReference>
<evidence type="ECO:0000313" key="7">
    <source>
        <dbReference type="Proteomes" id="UP001321475"/>
    </source>
</evidence>
<dbReference type="PANTHER" id="PTHR38594:SF1">
    <property type="entry name" value="PEP-DEPENDENT DIHYDROXYACETONE KINASE, PHOSPHORYL DONOR SUBUNIT DHAM"/>
    <property type="match status" value="1"/>
</dbReference>
<evidence type="ECO:0000256" key="1">
    <source>
        <dbReference type="ARBA" id="ARBA00003681"/>
    </source>
</evidence>
<dbReference type="Pfam" id="PF00381">
    <property type="entry name" value="PTS-HPr"/>
    <property type="match status" value="1"/>
</dbReference>
<keyword evidence="3" id="KW-0808">Transferase</keyword>
<keyword evidence="6" id="KW-0813">Transport</keyword>
<dbReference type="PROSITE" id="PS51350">
    <property type="entry name" value="PTS_HPR_DOM"/>
    <property type="match status" value="1"/>
</dbReference>
<dbReference type="Gene3D" id="3.40.50.510">
    <property type="entry name" value="Phosphotransferase system, mannose-type IIA component"/>
    <property type="match status" value="1"/>
</dbReference>
<dbReference type="NCBIfam" id="TIGR01003">
    <property type="entry name" value="PTS_HPr_family"/>
    <property type="match status" value="1"/>
</dbReference>
<dbReference type="InterPro" id="IPR004701">
    <property type="entry name" value="PTS_EIIA_man-typ"/>
</dbReference>
<comment type="function">
    <text evidence="1">General (non sugar-specific) component of the phosphoenolpyruvate-dependent sugar phosphotransferase system (sugar PTS). This major carbohydrate active-transport system catalyzes the phosphorylation of incoming sugar substrates concomitantly with their translocation across the cell membrane. The phosphoryl group from phosphoenolpyruvate (PEP) is transferred to the phosphoryl carrier protein HPr by enzyme I. Phospho-HPr then transfers it to the PTS EIIA domain.</text>
</comment>
<dbReference type="InterPro" id="IPR001020">
    <property type="entry name" value="PTS_HPr_His_P_site"/>
</dbReference>
<proteinExistence type="predicted"/>
<dbReference type="SUPFAM" id="SSF53062">
    <property type="entry name" value="PTS system fructose IIA component-like"/>
    <property type="match status" value="1"/>
</dbReference>
<dbReference type="Proteomes" id="UP001321475">
    <property type="component" value="Chromosome"/>
</dbReference>
<dbReference type="InterPro" id="IPR039643">
    <property type="entry name" value="DhaM"/>
</dbReference>
<dbReference type="InterPro" id="IPR000032">
    <property type="entry name" value="HPr-like"/>
</dbReference>
<dbReference type="SUPFAM" id="SSF55594">
    <property type="entry name" value="HPr-like"/>
    <property type="match status" value="1"/>
</dbReference>
<dbReference type="InterPro" id="IPR036662">
    <property type="entry name" value="PTS_EIIA_man-typ_sf"/>
</dbReference>
<evidence type="ECO:0000259" key="4">
    <source>
        <dbReference type="PROSITE" id="PS51096"/>
    </source>
</evidence>
<keyword evidence="7" id="KW-1185">Reference proteome</keyword>
<evidence type="ECO:0000256" key="2">
    <source>
        <dbReference type="ARBA" id="ARBA00020422"/>
    </source>
</evidence>
<evidence type="ECO:0000259" key="5">
    <source>
        <dbReference type="PROSITE" id="PS51350"/>
    </source>
</evidence>
<dbReference type="CDD" id="cd00367">
    <property type="entry name" value="PTS-HPr_like"/>
    <property type="match status" value="1"/>
</dbReference>
<organism evidence="6 7">
    <name type="scientific">Paraoerskovia sediminicola</name>
    <dbReference type="NCBI Taxonomy" id="1138587"/>
    <lineage>
        <taxon>Bacteria</taxon>
        <taxon>Bacillati</taxon>
        <taxon>Actinomycetota</taxon>
        <taxon>Actinomycetes</taxon>
        <taxon>Micrococcales</taxon>
        <taxon>Cellulomonadaceae</taxon>
        <taxon>Paraoerskovia</taxon>
    </lineage>
</organism>
<dbReference type="Pfam" id="PF03610">
    <property type="entry name" value="EIIA-man"/>
    <property type="match status" value="1"/>
</dbReference>
<name>A0ABN6XGI1_9CELL</name>
<dbReference type="EMBL" id="AP027729">
    <property type="protein sequence ID" value="BDZ43962.1"/>
    <property type="molecule type" value="Genomic_DNA"/>
</dbReference>
<protein>
    <recommendedName>
        <fullName evidence="2">Phosphocarrier protein HPr</fullName>
    </recommendedName>
</protein>
<evidence type="ECO:0000313" key="6">
    <source>
        <dbReference type="EMBL" id="BDZ43962.1"/>
    </source>
</evidence>
<dbReference type="PANTHER" id="PTHR38594">
    <property type="entry name" value="PEP-DEPENDENT DIHYDROXYACETONE KINASE, PHOSPHORYL DONOR SUBUNIT DHAM"/>
    <property type="match status" value="1"/>
</dbReference>
<evidence type="ECO:0000256" key="3">
    <source>
        <dbReference type="ARBA" id="ARBA00022679"/>
    </source>
</evidence>
<keyword evidence="6" id="KW-0762">Sugar transport</keyword>
<reference evidence="7" key="1">
    <citation type="journal article" date="2019" name="Int. J. Syst. Evol. Microbiol.">
        <title>The Global Catalogue of Microorganisms (GCM) 10K type strain sequencing project: providing services to taxonomists for standard genome sequencing and annotation.</title>
        <authorList>
            <consortium name="The Broad Institute Genomics Platform"/>
            <consortium name="The Broad Institute Genome Sequencing Center for Infectious Disease"/>
            <person name="Wu L."/>
            <person name="Ma J."/>
        </authorList>
    </citation>
    <scope>NUCLEOTIDE SEQUENCE [LARGE SCALE GENOMIC DNA]</scope>
    <source>
        <strain evidence="7">NBRC 108565</strain>
    </source>
</reference>
<accession>A0ABN6XGI1</accession>
<sequence length="248" mass="24226">MSARVAVLLVSHSPEIARGLVDLAGQMAPGVRIVGVGGTDDGRFGTDYDGVRDALGSLVGGDGDEPVEGGGVVVLADLGSAVLTVESVLDAEDHLAPRTRLVSAPFVEGAVAAAVTAHGGGDVAAVAREAAAAGATFDQVAREASSEGVADAGVGEAAGGAVPAPGARTAVVPNPMGLHARPAALLARMIAALGVRVTIDGVDGASVLQIMKLGATQGRELTIEATGEGSAAAIDRVVAEIEGGFGEV</sequence>
<dbReference type="Gene3D" id="3.30.1340.10">
    <property type="entry name" value="HPr-like"/>
    <property type="match status" value="1"/>
</dbReference>
<dbReference type="PROSITE" id="PS00369">
    <property type="entry name" value="PTS_HPR_HIS"/>
    <property type="match status" value="1"/>
</dbReference>
<dbReference type="RefSeq" id="WP_286218050.1">
    <property type="nucleotide sequence ID" value="NZ_AP027729.1"/>
</dbReference>
<dbReference type="PROSITE" id="PS51096">
    <property type="entry name" value="PTS_EIIA_TYPE_4"/>
    <property type="match status" value="1"/>
</dbReference>
<feature type="domain" description="HPr" evidence="5">
    <location>
        <begin position="165"/>
        <end position="248"/>
    </location>
</feature>
<dbReference type="InterPro" id="IPR035895">
    <property type="entry name" value="HPr-like_sf"/>
</dbReference>
<feature type="domain" description="PTS EIIA type-4" evidence="4">
    <location>
        <begin position="4"/>
        <end position="149"/>
    </location>
</feature>
<gene>
    <name evidence="6" type="primary">dhaM</name>
    <name evidence="6" type="ORF">GCM10025865_32610</name>
</gene>